<comment type="caution">
    <text evidence="1">The sequence shown here is derived from an EMBL/GenBank/DDBJ whole genome shotgun (WGS) entry which is preliminary data.</text>
</comment>
<sequence length="85" mass="9805">MVAIRGWRKWKTKMFLGASLSHFFMLRLGLFIKCSSRGFRGIHVWDMPSLTQIFRDDSRNARNEGCDLSRDGNEIICNLVNGVLN</sequence>
<evidence type="ECO:0000313" key="2">
    <source>
        <dbReference type="Proteomes" id="UP000583929"/>
    </source>
</evidence>
<keyword evidence="2" id="KW-1185">Reference proteome</keyword>
<reference evidence="1 2" key="1">
    <citation type="journal article" date="2020" name="bioRxiv">
        <title>Sequence and annotation of 42 cannabis genomes reveals extensive copy number variation in cannabinoid synthesis and pathogen resistance genes.</title>
        <authorList>
            <person name="Mckernan K.J."/>
            <person name="Helbert Y."/>
            <person name="Kane L.T."/>
            <person name="Ebling H."/>
            <person name="Zhang L."/>
            <person name="Liu B."/>
            <person name="Eaton Z."/>
            <person name="Mclaughlin S."/>
            <person name="Kingan S."/>
            <person name="Baybayan P."/>
            <person name="Concepcion G."/>
            <person name="Jordan M."/>
            <person name="Riva A."/>
            <person name="Barbazuk W."/>
            <person name="Harkins T."/>
        </authorList>
    </citation>
    <scope>NUCLEOTIDE SEQUENCE [LARGE SCALE GENOMIC DNA]</scope>
    <source>
        <strain evidence="2">cv. Jamaican Lion 4</strain>
        <tissue evidence="1">Leaf</tissue>
    </source>
</reference>
<name>A0A7J6HQ21_CANSA</name>
<dbReference type="EMBL" id="JAATIQ010000034">
    <property type="protein sequence ID" value="KAF4397095.1"/>
    <property type="molecule type" value="Genomic_DNA"/>
</dbReference>
<evidence type="ECO:0000313" key="1">
    <source>
        <dbReference type="EMBL" id="KAF4397095.1"/>
    </source>
</evidence>
<organism evidence="1 2">
    <name type="scientific">Cannabis sativa</name>
    <name type="common">Hemp</name>
    <name type="synonym">Marijuana</name>
    <dbReference type="NCBI Taxonomy" id="3483"/>
    <lineage>
        <taxon>Eukaryota</taxon>
        <taxon>Viridiplantae</taxon>
        <taxon>Streptophyta</taxon>
        <taxon>Embryophyta</taxon>
        <taxon>Tracheophyta</taxon>
        <taxon>Spermatophyta</taxon>
        <taxon>Magnoliopsida</taxon>
        <taxon>eudicotyledons</taxon>
        <taxon>Gunneridae</taxon>
        <taxon>Pentapetalae</taxon>
        <taxon>rosids</taxon>
        <taxon>fabids</taxon>
        <taxon>Rosales</taxon>
        <taxon>Cannabaceae</taxon>
        <taxon>Cannabis</taxon>
    </lineage>
</organism>
<protein>
    <submittedName>
        <fullName evidence="1">Uncharacterized protein</fullName>
    </submittedName>
</protein>
<accession>A0A7J6HQ21</accession>
<proteinExistence type="predicted"/>
<dbReference type="Proteomes" id="UP000583929">
    <property type="component" value="Unassembled WGS sequence"/>
</dbReference>
<gene>
    <name evidence="1" type="ORF">G4B88_008941</name>
</gene>
<dbReference type="AlphaFoldDB" id="A0A7J6HQ21"/>